<protein>
    <submittedName>
        <fullName evidence="1">Uncharacterized protein</fullName>
    </submittedName>
</protein>
<dbReference type="AlphaFoldDB" id="A0A0A9B297"/>
<reference evidence="1" key="2">
    <citation type="journal article" date="2015" name="Data Brief">
        <title>Shoot transcriptome of the giant reed, Arundo donax.</title>
        <authorList>
            <person name="Barrero R.A."/>
            <person name="Guerrero F.D."/>
            <person name="Moolhuijzen P."/>
            <person name="Goolsby J.A."/>
            <person name="Tidwell J."/>
            <person name="Bellgard S.E."/>
            <person name="Bellgard M.I."/>
        </authorList>
    </citation>
    <scope>NUCLEOTIDE SEQUENCE</scope>
    <source>
        <tissue evidence="1">Shoot tissue taken approximately 20 cm above the soil surface</tissue>
    </source>
</reference>
<accession>A0A0A9B297</accession>
<reference evidence="1" key="1">
    <citation type="submission" date="2014-09" db="EMBL/GenBank/DDBJ databases">
        <authorList>
            <person name="Magalhaes I.L.F."/>
            <person name="Oliveira U."/>
            <person name="Santos F.R."/>
            <person name="Vidigal T.H.D.A."/>
            <person name="Brescovit A.D."/>
            <person name="Santos A.J."/>
        </authorList>
    </citation>
    <scope>NUCLEOTIDE SEQUENCE</scope>
    <source>
        <tissue evidence="1">Shoot tissue taken approximately 20 cm above the soil surface</tissue>
    </source>
</reference>
<dbReference type="EMBL" id="GBRH01241632">
    <property type="protein sequence ID" value="JAD56263.1"/>
    <property type="molecule type" value="Transcribed_RNA"/>
</dbReference>
<name>A0A0A9B297_ARUDO</name>
<organism evidence="1">
    <name type="scientific">Arundo donax</name>
    <name type="common">Giant reed</name>
    <name type="synonym">Donax arundinaceus</name>
    <dbReference type="NCBI Taxonomy" id="35708"/>
    <lineage>
        <taxon>Eukaryota</taxon>
        <taxon>Viridiplantae</taxon>
        <taxon>Streptophyta</taxon>
        <taxon>Embryophyta</taxon>
        <taxon>Tracheophyta</taxon>
        <taxon>Spermatophyta</taxon>
        <taxon>Magnoliopsida</taxon>
        <taxon>Liliopsida</taxon>
        <taxon>Poales</taxon>
        <taxon>Poaceae</taxon>
        <taxon>PACMAD clade</taxon>
        <taxon>Arundinoideae</taxon>
        <taxon>Arundineae</taxon>
        <taxon>Arundo</taxon>
    </lineage>
</organism>
<proteinExistence type="predicted"/>
<sequence>MSSELREIFPTVACSLPPSLIMLSSLHLCIS</sequence>
<evidence type="ECO:0000313" key="1">
    <source>
        <dbReference type="EMBL" id="JAD56263.1"/>
    </source>
</evidence>